<evidence type="ECO:0000313" key="3">
    <source>
        <dbReference type="EMBL" id="TEB30808.1"/>
    </source>
</evidence>
<organism evidence="3 4">
    <name type="scientific">Coprinellus micaceus</name>
    <name type="common">Glistening ink-cap mushroom</name>
    <name type="synonym">Coprinus micaceus</name>
    <dbReference type="NCBI Taxonomy" id="71717"/>
    <lineage>
        <taxon>Eukaryota</taxon>
        <taxon>Fungi</taxon>
        <taxon>Dikarya</taxon>
        <taxon>Basidiomycota</taxon>
        <taxon>Agaricomycotina</taxon>
        <taxon>Agaricomycetes</taxon>
        <taxon>Agaricomycetidae</taxon>
        <taxon>Agaricales</taxon>
        <taxon>Agaricineae</taxon>
        <taxon>Psathyrellaceae</taxon>
        <taxon>Coprinellus</taxon>
    </lineage>
</organism>
<dbReference type="PANTHER" id="PTHR13037:SF24">
    <property type="entry name" value="POLYCOMB PROTEIN PCL-RELATED"/>
    <property type="match status" value="1"/>
</dbReference>
<sequence>MDSQLPRTHNRHRHQDCSPSQPPPGLRASTTTEEPRFQQESVPRLANPTLPHANVDGATQTFYCLEGRDINRWLDGNLAQPSPVRAVGPYAGSSAADALRGRPLPSFDNAISYPPAPPPSSHFDLPPIDTLFRTEPLPSGPPRTCHSAVTADQQAALEEKIAIRRQRAGPYTVSEPQLGLDDADQAYPTYPASPLPSLPPPPPPFPPPFLPSLRTPHPHPSSVYSGLATRLTTLLAANRRIFAFSSLHWKTAAASPSCLLGSPPAPVPSAATPPVIATPGLPPMGEERTSLDSLATTNESIVAADGSEQGGDHRTAEMVLRNDLLRIGFTSVVREEWRDQYLSVPIPEIFISRATVDPSASGDGALGPHPGDMIDSESTRSGSRLSHSRSYESLLPQPPEPCSGKGLPFRRRSGPATAIPTPSLLVCRGLNVPAVLTDFKFFGGSRAQRSKAGKANHPQANHPQTDNPQTNSPQEGEESGALPQEAKVIGYLNTTGRRVLFKEDGLHVDASEGGKTEALADVGADVVLIYRPTRPGKPMQFHGLFRVDGCMVSTGDTTTYFATLHWIMKGGSKKGKGKGVVVENPVYDYEAVDRELPPPLEGFVWRAVWRTVDSDRCNGIALFINLNGEEGEEEGKPGLRQSYLGARAYAQLDIGLVVAVVIEWWEGRVVRLGRKWKMPKRWPLSPIPPLPTLDASPAPQPTPHAGAPPASNTPLLFLSSASAARLEWLARQRLPPLPLPLSQSGLERAPPIVPKGQSGWKQKLLLTPNNQTRSSSISSPEFAVAAVDMGDEGGLDKGERHGSFSRAVAREQGRMCVFSAEEESVALEKGDGEQEWEWE</sequence>
<name>A0A4Y7TA47_COPMI</name>
<reference evidence="3 4" key="1">
    <citation type="journal article" date="2019" name="Nat. Ecol. Evol.">
        <title>Megaphylogeny resolves global patterns of mushroom evolution.</title>
        <authorList>
            <person name="Varga T."/>
            <person name="Krizsan K."/>
            <person name="Foldi C."/>
            <person name="Dima B."/>
            <person name="Sanchez-Garcia M."/>
            <person name="Sanchez-Ramirez S."/>
            <person name="Szollosi G.J."/>
            <person name="Szarkandi J.G."/>
            <person name="Papp V."/>
            <person name="Albert L."/>
            <person name="Andreopoulos W."/>
            <person name="Angelini C."/>
            <person name="Antonin V."/>
            <person name="Barry K.W."/>
            <person name="Bougher N.L."/>
            <person name="Buchanan P."/>
            <person name="Buyck B."/>
            <person name="Bense V."/>
            <person name="Catcheside P."/>
            <person name="Chovatia M."/>
            <person name="Cooper J."/>
            <person name="Damon W."/>
            <person name="Desjardin D."/>
            <person name="Finy P."/>
            <person name="Geml J."/>
            <person name="Haridas S."/>
            <person name="Hughes K."/>
            <person name="Justo A."/>
            <person name="Karasinski D."/>
            <person name="Kautmanova I."/>
            <person name="Kiss B."/>
            <person name="Kocsube S."/>
            <person name="Kotiranta H."/>
            <person name="LaButti K.M."/>
            <person name="Lechner B.E."/>
            <person name="Liimatainen K."/>
            <person name="Lipzen A."/>
            <person name="Lukacs Z."/>
            <person name="Mihaltcheva S."/>
            <person name="Morgado L.N."/>
            <person name="Niskanen T."/>
            <person name="Noordeloos M.E."/>
            <person name="Ohm R.A."/>
            <person name="Ortiz-Santana B."/>
            <person name="Ovrebo C."/>
            <person name="Racz N."/>
            <person name="Riley R."/>
            <person name="Savchenko A."/>
            <person name="Shiryaev A."/>
            <person name="Soop K."/>
            <person name="Spirin V."/>
            <person name="Szebenyi C."/>
            <person name="Tomsovsky M."/>
            <person name="Tulloss R.E."/>
            <person name="Uehling J."/>
            <person name="Grigoriev I.V."/>
            <person name="Vagvolgyi C."/>
            <person name="Papp T."/>
            <person name="Martin F.M."/>
            <person name="Miettinen O."/>
            <person name="Hibbett D.S."/>
            <person name="Nagy L.G."/>
        </authorList>
    </citation>
    <scope>NUCLEOTIDE SEQUENCE [LARGE SCALE GENOMIC DNA]</scope>
    <source>
        <strain evidence="3 4">FP101781</strain>
    </source>
</reference>
<comment type="caution">
    <text evidence="3">The sequence shown here is derived from an EMBL/GenBank/DDBJ whole genome shotgun (WGS) entry which is preliminary data.</text>
</comment>
<dbReference type="Proteomes" id="UP000298030">
    <property type="component" value="Unassembled WGS sequence"/>
</dbReference>
<feature type="region of interest" description="Disordered" evidence="2">
    <location>
        <begin position="1"/>
        <end position="53"/>
    </location>
</feature>
<dbReference type="EMBL" id="QPFP01000021">
    <property type="protein sequence ID" value="TEB30808.1"/>
    <property type="molecule type" value="Genomic_DNA"/>
</dbReference>
<accession>A0A4Y7TA47</accession>
<protein>
    <submittedName>
        <fullName evidence="3">Uncharacterized protein</fullName>
    </submittedName>
</protein>
<feature type="region of interest" description="Disordered" evidence="2">
    <location>
        <begin position="691"/>
        <end position="712"/>
    </location>
</feature>
<dbReference type="AlphaFoldDB" id="A0A4Y7TA47"/>
<feature type="compositionally biased region" description="Pro residues" evidence="2">
    <location>
        <begin position="191"/>
        <end position="207"/>
    </location>
</feature>
<feature type="region of interest" description="Disordered" evidence="2">
    <location>
        <begin position="447"/>
        <end position="481"/>
    </location>
</feature>
<evidence type="ECO:0000313" key="4">
    <source>
        <dbReference type="Proteomes" id="UP000298030"/>
    </source>
</evidence>
<evidence type="ECO:0000256" key="1">
    <source>
        <dbReference type="ARBA" id="ARBA00022581"/>
    </source>
</evidence>
<feature type="compositionally biased region" description="Polar residues" evidence="2">
    <location>
        <begin position="458"/>
        <end position="474"/>
    </location>
</feature>
<feature type="region of interest" description="Disordered" evidence="2">
    <location>
        <begin position="172"/>
        <end position="207"/>
    </location>
</feature>
<evidence type="ECO:0000256" key="2">
    <source>
        <dbReference type="SAM" id="MobiDB-lite"/>
    </source>
</evidence>
<dbReference type="PANTHER" id="PTHR13037">
    <property type="entry name" value="FORMIN"/>
    <property type="match status" value="1"/>
</dbReference>
<feature type="region of interest" description="Disordered" evidence="2">
    <location>
        <begin position="361"/>
        <end position="420"/>
    </location>
</feature>
<proteinExistence type="predicted"/>
<keyword evidence="4" id="KW-1185">Reference proteome</keyword>
<gene>
    <name evidence="3" type="ORF">FA13DRAFT_1710089</name>
</gene>
<keyword evidence="1" id="KW-0945">Host-virus interaction</keyword>